<dbReference type="SUPFAM" id="SSF47781">
    <property type="entry name" value="RuvA domain 2-like"/>
    <property type="match status" value="1"/>
</dbReference>
<evidence type="ECO:0000313" key="2">
    <source>
        <dbReference type="EMBL" id="MEJ2890244.1"/>
    </source>
</evidence>
<feature type="transmembrane region" description="Helical" evidence="1">
    <location>
        <begin position="20"/>
        <end position="43"/>
    </location>
</feature>
<keyword evidence="1" id="KW-0472">Membrane</keyword>
<protein>
    <submittedName>
        <fullName evidence="2">Helix-hairpin-helix domain-containing protein</fullName>
    </submittedName>
</protein>
<evidence type="ECO:0000313" key="3">
    <source>
        <dbReference type="Proteomes" id="UP001370100"/>
    </source>
</evidence>
<sequence>MTQPAPAEAPRAGNWFTRGGWWFLVHLLSLGLLLPVPLAHAAVRTRRPGYVVLALASVVLVVTTFVLVRVSDHAPDGSYVGLASTLSSVTMLTGLLGGLVVLMLVRPRVFDRPAPRPAGWDRPPPDPAIAAALAARERRAEARRLAAEDPLLARELRIGRPDLQRTYDDGGLVDLNTAPGSVIARTLGIAPVHAEQIVACRTAAGRFTAVEDVFAWADLPVDVWDLVRDRGVVLGR</sequence>
<keyword evidence="1" id="KW-0812">Transmembrane</keyword>
<reference evidence="2 3" key="1">
    <citation type="submission" date="2024-03" db="EMBL/GenBank/DDBJ databases">
        <title>Actinomycetospora sp. OC33-EN06, a novel actinomycete isolated from wild orchid (Aerides multiflora).</title>
        <authorList>
            <person name="Suriyachadkun C."/>
        </authorList>
    </citation>
    <scope>NUCLEOTIDE SEQUENCE [LARGE SCALE GENOMIC DNA]</scope>
    <source>
        <strain evidence="2 3">OC33-EN06</strain>
    </source>
</reference>
<feature type="transmembrane region" description="Helical" evidence="1">
    <location>
        <begin position="50"/>
        <end position="70"/>
    </location>
</feature>
<proteinExistence type="predicted"/>
<organism evidence="2 3">
    <name type="scientific">Actinomycetospora aeridis</name>
    <dbReference type="NCBI Taxonomy" id="3129231"/>
    <lineage>
        <taxon>Bacteria</taxon>
        <taxon>Bacillati</taxon>
        <taxon>Actinomycetota</taxon>
        <taxon>Actinomycetes</taxon>
        <taxon>Pseudonocardiales</taxon>
        <taxon>Pseudonocardiaceae</taxon>
        <taxon>Actinomycetospora</taxon>
    </lineage>
</organism>
<keyword evidence="1" id="KW-1133">Transmembrane helix</keyword>
<dbReference type="InterPro" id="IPR010994">
    <property type="entry name" value="RuvA_2-like"/>
</dbReference>
<comment type="caution">
    <text evidence="2">The sequence shown here is derived from an EMBL/GenBank/DDBJ whole genome shotgun (WGS) entry which is preliminary data.</text>
</comment>
<dbReference type="RefSeq" id="WP_337718442.1">
    <property type="nucleotide sequence ID" value="NZ_JBBEGL010000011.1"/>
</dbReference>
<dbReference type="Pfam" id="PF12836">
    <property type="entry name" value="HHH_3"/>
    <property type="match status" value="1"/>
</dbReference>
<accession>A0ABU8NFU7</accession>
<keyword evidence="3" id="KW-1185">Reference proteome</keyword>
<dbReference type="EMBL" id="JBBEGL010000011">
    <property type="protein sequence ID" value="MEJ2890244.1"/>
    <property type="molecule type" value="Genomic_DNA"/>
</dbReference>
<gene>
    <name evidence="2" type="ORF">WCD41_27550</name>
</gene>
<evidence type="ECO:0000256" key="1">
    <source>
        <dbReference type="SAM" id="Phobius"/>
    </source>
</evidence>
<feature type="transmembrane region" description="Helical" evidence="1">
    <location>
        <begin position="82"/>
        <end position="105"/>
    </location>
</feature>
<dbReference type="Proteomes" id="UP001370100">
    <property type="component" value="Unassembled WGS sequence"/>
</dbReference>
<name>A0ABU8NFU7_9PSEU</name>